<dbReference type="EMBL" id="JAFIMU010000003">
    <property type="protein sequence ID" value="MBN8226941.1"/>
    <property type="molecule type" value="Genomic_DNA"/>
</dbReference>
<protein>
    <submittedName>
        <fullName evidence="1">Uncharacterized protein</fullName>
    </submittedName>
</protein>
<organism evidence="1 2">
    <name type="scientific">Corallococcus macrosporus</name>
    <dbReference type="NCBI Taxonomy" id="35"/>
    <lineage>
        <taxon>Bacteria</taxon>
        <taxon>Pseudomonadati</taxon>
        <taxon>Myxococcota</taxon>
        <taxon>Myxococcia</taxon>
        <taxon>Myxococcales</taxon>
        <taxon>Cystobacterineae</taxon>
        <taxon>Myxococcaceae</taxon>
        <taxon>Corallococcus</taxon>
    </lineage>
</organism>
<evidence type="ECO:0000313" key="1">
    <source>
        <dbReference type="EMBL" id="MBN8226941.1"/>
    </source>
</evidence>
<evidence type="ECO:0000313" key="2">
    <source>
        <dbReference type="Proteomes" id="UP000664052"/>
    </source>
</evidence>
<comment type="caution">
    <text evidence="1">The sequence shown here is derived from an EMBL/GenBank/DDBJ whole genome shotgun (WGS) entry which is preliminary data.</text>
</comment>
<keyword evidence="2" id="KW-1185">Reference proteome</keyword>
<sequence>MKNAFIILSGGPSTYDPKDPELHDQSWDNFVTAPLLRSNGGTLHDPKTEDVHWLIFEPAYKDRWTSDLASQTSAPTQYGHTLKIKNRHKLNYLDHLRSGAKDRGWKYVGLSTAQGFWDYINKLKGTKVSRVWFYGHARDDLWLSLNHRASDHVAVSPDSDAILSCEDIKKIAAFSFVPQKAATHPHKFFGCNTKAFAEKWANALSVFAEGASEKVDFRKIHANGGMVTLSAGALWYQHVKASAPRLLHSKTGEQVD</sequence>
<dbReference type="RefSeq" id="WP_207048899.1">
    <property type="nucleotide sequence ID" value="NZ_JAFIMU010000003.1"/>
</dbReference>
<accession>A0ABS3D5I9</accession>
<dbReference type="Proteomes" id="UP000664052">
    <property type="component" value="Unassembled WGS sequence"/>
</dbReference>
<name>A0ABS3D5I9_9BACT</name>
<reference evidence="1 2" key="1">
    <citation type="submission" date="2021-02" db="EMBL/GenBank/DDBJ databases">
        <title>De Novo genome assembly of isolated myxobacteria.</title>
        <authorList>
            <person name="Stevens D.C."/>
        </authorList>
    </citation>
    <scope>NUCLEOTIDE SEQUENCE [LARGE SCALE GENOMIC DNA]</scope>
    <source>
        <strain evidence="1 2">ATCC 29039</strain>
    </source>
</reference>
<gene>
    <name evidence="1" type="ORF">JYK02_05385</name>
</gene>
<proteinExistence type="predicted"/>